<dbReference type="PANTHER" id="PTHR30349">
    <property type="entry name" value="PHAGE INTEGRASE-RELATED"/>
    <property type="match status" value="1"/>
</dbReference>
<dbReference type="PROSITE" id="PS51900">
    <property type="entry name" value="CB"/>
    <property type="match status" value="1"/>
</dbReference>
<comment type="caution">
    <text evidence="7">The sequence shown here is derived from an EMBL/GenBank/DDBJ whole genome shotgun (WGS) entry which is preliminary data.</text>
</comment>
<dbReference type="InterPro" id="IPR044068">
    <property type="entry name" value="CB"/>
</dbReference>
<feature type="domain" description="Core-binding (CB)" evidence="6">
    <location>
        <begin position="6"/>
        <end position="102"/>
    </location>
</feature>
<evidence type="ECO:0000313" key="7">
    <source>
        <dbReference type="EMBL" id="MDR7666620.1"/>
    </source>
</evidence>
<evidence type="ECO:0000259" key="6">
    <source>
        <dbReference type="PROSITE" id="PS51900"/>
    </source>
</evidence>
<protein>
    <submittedName>
        <fullName evidence="7">Tyrosine-type recombinase/integrase</fullName>
    </submittedName>
</protein>
<keyword evidence="2 4" id="KW-0238">DNA-binding</keyword>
<dbReference type="PANTHER" id="PTHR30349:SF41">
    <property type="entry name" value="INTEGRASE_RECOMBINASE PROTEIN MJ0367-RELATED"/>
    <property type="match status" value="1"/>
</dbReference>
<dbReference type="Proteomes" id="UP001246244">
    <property type="component" value="Unassembled WGS sequence"/>
</dbReference>
<evidence type="ECO:0000313" key="8">
    <source>
        <dbReference type="Proteomes" id="UP001246244"/>
    </source>
</evidence>
<proteinExistence type="predicted"/>
<name>A0ABU2D3P9_9EURY</name>
<dbReference type="Pfam" id="PF00589">
    <property type="entry name" value="Phage_integrase"/>
    <property type="match status" value="1"/>
</dbReference>
<dbReference type="InterPro" id="IPR013762">
    <property type="entry name" value="Integrase-like_cat_sf"/>
</dbReference>
<dbReference type="InterPro" id="IPR011010">
    <property type="entry name" value="DNA_brk_join_enz"/>
</dbReference>
<keyword evidence="3" id="KW-0233">DNA recombination</keyword>
<sequence length="453" mass="53035">MKIFYLKQDFTVQQWLEIVNIRENTINSYLLGMQAYTEFTNKNPEQLLNEADKEQDDNIKVRNRAVNKYLCGFRNHLQQQGLAPLTIKNYINGAKSFYRAFDIEFKSVKQEGVTVKQENRKIPTIEDIRDVLKVCDPFEKALILVGCSSGLDGSTICNITVEQFKKGYDSKTGITTLILRRQKTDVDFVTFLTPEASEAVWNYLNYRARTVDTTLKNRLDQLAKQKVYADTNYLFILRKVHVDFLKDFDEEKRKINRSPLMKIYREISTKANKSTEKGKFNYIRSHNCRKFFDSTMLNNGCDYLHTEEYMGHALPGTQGHYFTPNVDELKTYYTKFIPYLTIQKKLNVSESPEYQSIKSENDILRAETAKHVVERSELTELKAEMDRIKARELEVEYNKQEIQKALATLHSTPLPELDPNATSEEREMYQKMLSKHYENQSYLKAIKMMVDMK</sequence>
<dbReference type="InterPro" id="IPR002104">
    <property type="entry name" value="Integrase_catalytic"/>
</dbReference>
<evidence type="ECO:0000256" key="4">
    <source>
        <dbReference type="PROSITE-ProRule" id="PRU01248"/>
    </source>
</evidence>
<keyword evidence="1" id="KW-0229">DNA integration</keyword>
<dbReference type="Gene3D" id="1.10.443.10">
    <property type="entry name" value="Intergrase catalytic core"/>
    <property type="match status" value="1"/>
</dbReference>
<dbReference type="InterPro" id="IPR050090">
    <property type="entry name" value="Tyrosine_recombinase_XerCD"/>
</dbReference>
<dbReference type="EMBL" id="JAVKPK010000058">
    <property type="protein sequence ID" value="MDR7666620.1"/>
    <property type="molecule type" value="Genomic_DNA"/>
</dbReference>
<feature type="domain" description="Tyr recombinase" evidence="5">
    <location>
        <begin position="118"/>
        <end position="334"/>
    </location>
</feature>
<reference evidence="8" key="1">
    <citation type="submission" date="2023-07" db="EMBL/GenBank/DDBJ databases">
        <title>Whole-genome sequencing of a new Methanosarcina sp. Z-7115.</title>
        <authorList>
            <person name="Zhilina T.N."/>
            <person name="Merkel A.Y."/>
        </authorList>
    </citation>
    <scope>NUCLEOTIDE SEQUENCE [LARGE SCALE GENOMIC DNA]</scope>
    <source>
        <strain evidence="8">Z-7115</strain>
    </source>
</reference>
<gene>
    <name evidence="7" type="ORF">RG963_12695</name>
</gene>
<dbReference type="PROSITE" id="PS51898">
    <property type="entry name" value="TYR_RECOMBINASE"/>
    <property type="match status" value="1"/>
</dbReference>
<keyword evidence="8" id="KW-1185">Reference proteome</keyword>
<organism evidence="7 8">
    <name type="scientific">Methanosarcina baikalica</name>
    <dbReference type="NCBI Taxonomy" id="3073890"/>
    <lineage>
        <taxon>Archaea</taxon>
        <taxon>Methanobacteriati</taxon>
        <taxon>Methanobacteriota</taxon>
        <taxon>Stenosarchaea group</taxon>
        <taxon>Methanomicrobia</taxon>
        <taxon>Methanosarcinales</taxon>
        <taxon>Methanosarcinaceae</taxon>
        <taxon>Methanosarcina</taxon>
    </lineage>
</organism>
<evidence type="ECO:0000256" key="3">
    <source>
        <dbReference type="ARBA" id="ARBA00023172"/>
    </source>
</evidence>
<evidence type="ECO:0000259" key="5">
    <source>
        <dbReference type="PROSITE" id="PS51898"/>
    </source>
</evidence>
<dbReference type="SUPFAM" id="SSF56349">
    <property type="entry name" value="DNA breaking-rejoining enzymes"/>
    <property type="match status" value="1"/>
</dbReference>
<evidence type="ECO:0000256" key="1">
    <source>
        <dbReference type="ARBA" id="ARBA00022908"/>
    </source>
</evidence>
<evidence type="ECO:0000256" key="2">
    <source>
        <dbReference type="ARBA" id="ARBA00023125"/>
    </source>
</evidence>
<dbReference type="RefSeq" id="WP_310576647.1">
    <property type="nucleotide sequence ID" value="NZ_JAVKPK010000058.1"/>
</dbReference>
<accession>A0ABU2D3P9</accession>